<proteinExistence type="predicted"/>
<dbReference type="Proteomes" id="UP000017746">
    <property type="component" value="Chromosome"/>
</dbReference>
<protein>
    <recommendedName>
        <fullName evidence="3">TIR domain-containing protein</fullName>
    </recommendedName>
</protein>
<gene>
    <name evidence="1" type="ORF">AFR_05900</name>
</gene>
<name>U5VRH8_9ACTN</name>
<keyword evidence="2" id="KW-1185">Reference proteome</keyword>
<sequence>MTTSAGSRTRFKASVFLSYPKPFMQRQQAFIERICGYLDDRGFSPRTLGVTDYDLDAPLKAVRRLMLESNGLITVAFRRTYIEKGTGNHRTDLSDRQSYEVDGRWTTSPWSQIEPAMAYQLGLPILILREEGVIPEGMLQRGVAGMYMPEFDLGTSLDDYFGSPEWNDVIFKWEAQVRTVVDRKGSPPKLY</sequence>
<accession>U5VRH8</accession>
<evidence type="ECO:0000313" key="2">
    <source>
        <dbReference type="Proteomes" id="UP000017746"/>
    </source>
</evidence>
<organism evidence="1 2">
    <name type="scientific">Actinoplanes friuliensis DSM 7358</name>
    <dbReference type="NCBI Taxonomy" id="1246995"/>
    <lineage>
        <taxon>Bacteria</taxon>
        <taxon>Bacillati</taxon>
        <taxon>Actinomycetota</taxon>
        <taxon>Actinomycetes</taxon>
        <taxon>Micromonosporales</taxon>
        <taxon>Micromonosporaceae</taxon>
        <taxon>Actinoplanes</taxon>
    </lineage>
</organism>
<dbReference type="HOGENOM" id="CLU_083559_1_0_11"/>
<dbReference type="PATRIC" id="fig|1246995.3.peg.1198"/>
<dbReference type="AlphaFoldDB" id="U5VRH8"/>
<evidence type="ECO:0008006" key="3">
    <source>
        <dbReference type="Google" id="ProtNLM"/>
    </source>
</evidence>
<evidence type="ECO:0000313" key="1">
    <source>
        <dbReference type="EMBL" id="AGZ39469.1"/>
    </source>
</evidence>
<dbReference type="eggNOG" id="ENOG503342X">
    <property type="taxonomic scope" value="Bacteria"/>
</dbReference>
<dbReference type="RefSeq" id="WP_023359000.1">
    <property type="nucleotide sequence ID" value="NC_022657.1"/>
</dbReference>
<reference evidence="1 2" key="1">
    <citation type="journal article" date="2014" name="J. Biotechnol.">
        <title>Complete genome sequence of the actinobacterium Actinoplanes friuliensis HAG 010964, producer of the lipopeptide antibiotic friulimycin.</title>
        <authorList>
            <person name="Ruckert C."/>
            <person name="Szczepanowski R."/>
            <person name="Albersmeier A."/>
            <person name="Goesmann A."/>
            <person name="Fischer N."/>
            <person name="Steinkamper A."/>
            <person name="Puhler A."/>
            <person name="Biener R."/>
            <person name="Schwartz D."/>
            <person name="Kalinowski J."/>
        </authorList>
    </citation>
    <scope>NUCLEOTIDE SEQUENCE [LARGE SCALE GENOMIC DNA]</scope>
    <source>
        <strain evidence="1 2">DSM 7358</strain>
    </source>
</reference>
<dbReference type="EMBL" id="CP006272">
    <property type="protein sequence ID" value="AGZ39469.1"/>
    <property type="molecule type" value="Genomic_DNA"/>
</dbReference>
<dbReference type="KEGG" id="afs:AFR_05900"/>
<dbReference type="OrthoDB" id="2965948at2"/>